<evidence type="ECO:0000313" key="3">
    <source>
        <dbReference type="Proteomes" id="UP000657931"/>
    </source>
</evidence>
<proteinExistence type="predicted"/>
<feature type="domain" description="MOSC" evidence="1">
    <location>
        <begin position="75"/>
        <end position="242"/>
    </location>
</feature>
<name>A0ABR8QTL5_9BACI</name>
<gene>
    <name evidence="2" type="ORF">H9655_17720</name>
</gene>
<accession>A0ABR8QTL5</accession>
<dbReference type="InterPro" id="IPR005303">
    <property type="entry name" value="MOCOS_middle"/>
</dbReference>
<comment type="caution">
    <text evidence="2">The sequence shown here is derived from an EMBL/GenBank/DDBJ whole genome shotgun (WGS) entry which is preliminary data.</text>
</comment>
<dbReference type="InterPro" id="IPR052716">
    <property type="entry name" value="MOSC_domain"/>
</dbReference>
<keyword evidence="3" id="KW-1185">Reference proteome</keyword>
<dbReference type="Pfam" id="PF03473">
    <property type="entry name" value="MOSC"/>
    <property type="match status" value="1"/>
</dbReference>
<dbReference type="PANTHER" id="PTHR36930:SF1">
    <property type="entry name" value="MOSC DOMAIN-CONTAINING PROTEIN"/>
    <property type="match status" value="1"/>
</dbReference>
<dbReference type="Proteomes" id="UP000657931">
    <property type="component" value="Unassembled WGS sequence"/>
</dbReference>
<evidence type="ECO:0000313" key="2">
    <source>
        <dbReference type="EMBL" id="MBD7938876.1"/>
    </source>
</evidence>
<dbReference type="PROSITE" id="PS51340">
    <property type="entry name" value="MOSC"/>
    <property type="match status" value="1"/>
</dbReference>
<reference evidence="2 3" key="1">
    <citation type="submission" date="2020-08" db="EMBL/GenBank/DDBJ databases">
        <title>A Genomic Blueprint of the Chicken Gut Microbiome.</title>
        <authorList>
            <person name="Gilroy R."/>
            <person name="Ravi A."/>
            <person name="Getino M."/>
            <person name="Pursley I."/>
            <person name="Horton D.L."/>
            <person name="Alikhan N.-F."/>
            <person name="Baker D."/>
            <person name="Gharbi K."/>
            <person name="Hall N."/>
            <person name="Watson M."/>
            <person name="Adriaenssens E.M."/>
            <person name="Foster-Nyarko E."/>
            <person name="Jarju S."/>
            <person name="Secka A."/>
            <person name="Antonio M."/>
            <person name="Oren A."/>
            <person name="Chaudhuri R."/>
            <person name="La Ragione R.M."/>
            <person name="Hildebrand F."/>
            <person name="Pallen M.J."/>
        </authorList>
    </citation>
    <scope>NUCLEOTIDE SEQUENCE [LARGE SCALE GENOMIC DNA]</scope>
    <source>
        <strain evidence="2 3">Sa5YUA1</strain>
    </source>
</reference>
<dbReference type="EMBL" id="JACSQT010000010">
    <property type="protein sequence ID" value="MBD7938876.1"/>
    <property type="molecule type" value="Genomic_DNA"/>
</dbReference>
<dbReference type="SUPFAM" id="SSF50800">
    <property type="entry name" value="PK beta-barrel domain-like"/>
    <property type="match status" value="1"/>
</dbReference>
<dbReference type="InterPro" id="IPR011037">
    <property type="entry name" value="Pyrv_Knase-like_insert_dom_sf"/>
</dbReference>
<dbReference type="RefSeq" id="WP_191816529.1">
    <property type="nucleotide sequence ID" value="NZ_JACSQT010000010.1"/>
</dbReference>
<organism evidence="2 3">
    <name type="scientific">Cytobacillus stercorigallinarum</name>
    <dbReference type="NCBI Taxonomy" id="2762240"/>
    <lineage>
        <taxon>Bacteria</taxon>
        <taxon>Bacillati</taxon>
        <taxon>Bacillota</taxon>
        <taxon>Bacilli</taxon>
        <taxon>Bacillales</taxon>
        <taxon>Bacillaceae</taxon>
        <taxon>Cytobacillus</taxon>
    </lineage>
</organism>
<dbReference type="PANTHER" id="PTHR36930">
    <property type="entry name" value="METAL-SULFUR CLUSTER BIOSYNTHESIS PROTEINS YUAD-RELATED"/>
    <property type="match status" value="1"/>
</dbReference>
<dbReference type="Pfam" id="PF03476">
    <property type="entry name" value="MOSC_N"/>
    <property type="match status" value="1"/>
</dbReference>
<sequence length="244" mass="27969">MKKIGVLSSLLRYPVKSFGGENVESTRVLSYGVYGDRSHVIVDESRQGKYLTITQYQEMAAYQAAFVGEEKEDTYPELQIHTANGERYGWTNGKWRRDLQLKSGRDLSFHSFTPSFVPIGAIEEAPLLLVTHSSLQYLSKQLGKMEIDAKRFRPNFIIHTDQNTPFSEHDWISNQMKIGEEVVIEVTQPCERCMIITVDPKNGQRTPNIHKEIIRTNHNYFGVYAKVIQTGKVKLGDEIWLVND</sequence>
<evidence type="ECO:0000259" key="1">
    <source>
        <dbReference type="PROSITE" id="PS51340"/>
    </source>
</evidence>
<protein>
    <submittedName>
        <fullName evidence="2">MOSC domain-containing protein</fullName>
    </submittedName>
</protein>
<dbReference type="InterPro" id="IPR005302">
    <property type="entry name" value="MoCF_Sase_C"/>
</dbReference>
<dbReference type="Gene3D" id="2.40.33.20">
    <property type="entry name" value="PK beta-barrel domain-like"/>
    <property type="match status" value="1"/>
</dbReference>